<dbReference type="GO" id="GO:0005886">
    <property type="term" value="C:plasma membrane"/>
    <property type="evidence" value="ECO:0007669"/>
    <property type="project" value="UniProtKB-SubCell"/>
</dbReference>
<accession>A0A1S2Q6F5</accession>
<dbReference type="OrthoDB" id="3223244at2"/>
<dbReference type="PANTHER" id="PTHR30572">
    <property type="entry name" value="MEMBRANE COMPONENT OF TRANSPORTER-RELATED"/>
    <property type="match status" value="1"/>
</dbReference>
<keyword evidence="4 7" id="KW-1133">Transmembrane helix</keyword>
<dbReference type="PANTHER" id="PTHR30572:SF4">
    <property type="entry name" value="ABC TRANSPORTER PERMEASE YTRF"/>
    <property type="match status" value="1"/>
</dbReference>
<dbReference type="EMBL" id="MLYO01000043">
    <property type="protein sequence ID" value="OIK01644.1"/>
    <property type="molecule type" value="Genomic_DNA"/>
</dbReference>
<evidence type="ECO:0000256" key="3">
    <source>
        <dbReference type="ARBA" id="ARBA00022692"/>
    </source>
</evidence>
<sequence>MGLMLRYALQSLKARKAGFIGAFLALMCAAALVTACGGLLETGLRGEIGTERYSGTPVVVAADQNVHHVTKKKGKNKDKAKPLDERVWLPSVTRERIEAAPGVGAVVPEADFPAYVVGSNGRIFGGPDGKESSGHAWASAELTPFRIDKGTPPRTDHEIVIDRGLASRAGLAPGDKVTVQATGLPSTYTVAGIATTPGGDLKEQAAVFFSSDEARRLAGHLGQEAVIGVLPKEGVSTGELAKAVGKALGESSHEQVSTGGDRGRVEFLGAAKARGKLISMGGAIGAIGLLVAVLVVSGTFALSIQQRRREIALLRAVAATPRQVRRLIGREAACVGFAAGLLGAAAGLPLASWLHGKFVGFGTIPETLKLVRSPFPVLAAMAATLFAAWAAARISARRISRIRPAEAMSEAAIEGDRLPWGRLVAGGIALAGGVVLFVVLAALHTEPASMPVTYLAVLVISIGLALLGPLTAKGALAVLGVPLRLSRVAGYLAAHNARANAKRLAAVITPLTLLVGMSSTIIFVQTTLGNAAEHQVRGGVTADWVVDSTGPGVPGAVADRIRGLPGVRAVTEIVHTSVRTPGLDKYSVQGVTPRGLASTMDLKVTEGSLDRLGGHAVAVSDVVANSKGLHPGDTMKLLLGDGTPVTVSVVAVYKRGLGFGDLTTAHDLVAGHIDNPLSDSVLVAAGGGAKRDTVREQLAAVVRDFPGAVVTGSGRMADRQATTHEENAEVNYVAMGLIVAFTAIASVNTLAMSTADRSREFALLRLAGMTRRQVLRMLRLEALTVALTAIVLGTGTSSATLTSFSIGMTGEAAPAMSPMIYLTIVAAAAALALSATVLPGRITLRSNPTDTIAD</sequence>
<feature type="transmembrane region" description="Helical" evidence="7">
    <location>
        <begin position="732"/>
        <end position="751"/>
    </location>
</feature>
<feature type="transmembrane region" description="Helical" evidence="7">
    <location>
        <begin position="819"/>
        <end position="838"/>
    </location>
</feature>
<keyword evidence="10" id="KW-1185">Reference proteome</keyword>
<evidence type="ECO:0000256" key="6">
    <source>
        <dbReference type="ARBA" id="ARBA00038076"/>
    </source>
</evidence>
<evidence type="ECO:0000256" key="4">
    <source>
        <dbReference type="ARBA" id="ARBA00022989"/>
    </source>
</evidence>
<feature type="transmembrane region" description="Helical" evidence="7">
    <location>
        <begin position="332"/>
        <end position="354"/>
    </location>
</feature>
<feature type="domain" description="ABC3 transporter permease C-terminal" evidence="8">
    <location>
        <begin position="733"/>
        <end position="848"/>
    </location>
</feature>
<evidence type="ECO:0000256" key="5">
    <source>
        <dbReference type="ARBA" id="ARBA00023136"/>
    </source>
</evidence>
<organism evidence="9 10">
    <name type="scientific">Streptomyces monashensis</name>
    <dbReference type="NCBI Taxonomy" id="1678012"/>
    <lineage>
        <taxon>Bacteria</taxon>
        <taxon>Bacillati</taxon>
        <taxon>Actinomycetota</taxon>
        <taxon>Actinomycetes</taxon>
        <taxon>Kitasatosporales</taxon>
        <taxon>Streptomycetaceae</taxon>
        <taxon>Streptomyces</taxon>
    </lineage>
</organism>
<dbReference type="Pfam" id="PF02687">
    <property type="entry name" value="FtsX"/>
    <property type="match status" value="2"/>
</dbReference>
<dbReference type="AlphaFoldDB" id="A0A1S2Q6F5"/>
<comment type="subcellular location">
    <subcellularLocation>
        <location evidence="1">Cell membrane</location>
        <topology evidence="1">Multi-pass membrane protein</topology>
    </subcellularLocation>
</comment>
<evidence type="ECO:0000313" key="10">
    <source>
        <dbReference type="Proteomes" id="UP000179642"/>
    </source>
</evidence>
<reference evidence="9 10" key="1">
    <citation type="submission" date="2016-10" db="EMBL/GenBank/DDBJ databases">
        <title>Genome sequence of Streptomyces sp. MUSC 1.</title>
        <authorList>
            <person name="Lee L.-H."/>
            <person name="Ser H.-L."/>
            <person name="Law J.W.-F."/>
        </authorList>
    </citation>
    <scope>NUCLEOTIDE SEQUENCE [LARGE SCALE GENOMIC DNA]</scope>
    <source>
        <strain evidence="9 10">MUSC 1</strain>
    </source>
</reference>
<dbReference type="Proteomes" id="UP000179642">
    <property type="component" value="Unassembled WGS sequence"/>
</dbReference>
<gene>
    <name evidence="9" type="ORF">BIV23_25815</name>
</gene>
<feature type="transmembrane region" description="Helical" evidence="7">
    <location>
        <begin position="374"/>
        <end position="392"/>
    </location>
</feature>
<feature type="transmembrane region" description="Helical" evidence="7">
    <location>
        <begin position="504"/>
        <end position="524"/>
    </location>
</feature>
<feature type="domain" description="ABC3 transporter permease C-terminal" evidence="8">
    <location>
        <begin position="283"/>
        <end position="403"/>
    </location>
</feature>
<evidence type="ECO:0000256" key="7">
    <source>
        <dbReference type="SAM" id="Phobius"/>
    </source>
</evidence>
<feature type="transmembrane region" description="Helical" evidence="7">
    <location>
        <begin position="423"/>
        <end position="443"/>
    </location>
</feature>
<comment type="caution">
    <text evidence="9">The sequence shown here is derived from an EMBL/GenBank/DDBJ whole genome shotgun (WGS) entry which is preliminary data.</text>
</comment>
<feature type="transmembrane region" description="Helical" evidence="7">
    <location>
        <begin position="455"/>
        <end position="483"/>
    </location>
</feature>
<feature type="transmembrane region" description="Helical" evidence="7">
    <location>
        <begin position="277"/>
        <end position="302"/>
    </location>
</feature>
<name>A0A1S2Q6F5_9ACTN</name>
<keyword evidence="3 7" id="KW-0812">Transmembrane</keyword>
<evidence type="ECO:0000256" key="2">
    <source>
        <dbReference type="ARBA" id="ARBA00022475"/>
    </source>
</evidence>
<evidence type="ECO:0000313" key="9">
    <source>
        <dbReference type="EMBL" id="OIK01644.1"/>
    </source>
</evidence>
<keyword evidence="2" id="KW-1003">Cell membrane</keyword>
<feature type="transmembrane region" description="Helical" evidence="7">
    <location>
        <begin position="778"/>
        <end position="799"/>
    </location>
</feature>
<comment type="similarity">
    <text evidence="6">Belongs to the ABC-4 integral membrane protein family.</text>
</comment>
<evidence type="ECO:0000259" key="8">
    <source>
        <dbReference type="Pfam" id="PF02687"/>
    </source>
</evidence>
<keyword evidence="5 7" id="KW-0472">Membrane</keyword>
<dbReference type="InterPro" id="IPR050250">
    <property type="entry name" value="Macrolide_Exporter_MacB"/>
</dbReference>
<proteinExistence type="inferred from homology"/>
<dbReference type="InterPro" id="IPR003838">
    <property type="entry name" value="ABC3_permease_C"/>
</dbReference>
<evidence type="ECO:0000256" key="1">
    <source>
        <dbReference type="ARBA" id="ARBA00004651"/>
    </source>
</evidence>
<protein>
    <submittedName>
        <fullName evidence="9">ABC transporter permease</fullName>
    </submittedName>
</protein>
<dbReference type="GO" id="GO:0022857">
    <property type="term" value="F:transmembrane transporter activity"/>
    <property type="evidence" value="ECO:0007669"/>
    <property type="project" value="TreeGrafter"/>
</dbReference>